<keyword evidence="3" id="KW-0732">Signal</keyword>
<dbReference type="PROSITE" id="PS51257">
    <property type="entry name" value="PROKAR_LIPOPROTEIN"/>
    <property type="match status" value="1"/>
</dbReference>
<protein>
    <submittedName>
        <fullName evidence="4">Extracellular solute-binding protein</fullName>
    </submittedName>
</protein>
<comment type="similarity">
    <text evidence="1">Belongs to the bacterial solute-binding protein 1 family.</text>
</comment>
<dbReference type="SUPFAM" id="SSF53850">
    <property type="entry name" value="Periplasmic binding protein-like II"/>
    <property type="match status" value="1"/>
</dbReference>
<accession>A0A538TWS9</accession>
<proteinExistence type="inferred from homology"/>
<evidence type="ECO:0000256" key="1">
    <source>
        <dbReference type="ARBA" id="ARBA00008520"/>
    </source>
</evidence>
<dbReference type="Proteomes" id="UP000316609">
    <property type="component" value="Unassembled WGS sequence"/>
</dbReference>
<evidence type="ECO:0000313" key="4">
    <source>
        <dbReference type="EMBL" id="TMQ68082.1"/>
    </source>
</evidence>
<dbReference type="Pfam" id="PF01547">
    <property type="entry name" value="SBP_bac_1"/>
    <property type="match status" value="1"/>
</dbReference>
<evidence type="ECO:0000256" key="2">
    <source>
        <dbReference type="ARBA" id="ARBA00022448"/>
    </source>
</evidence>
<dbReference type="Gene3D" id="3.40.190.10">
    <property type="entry name" value="Periplasmic binding protein-like II"/>
    <property type="match status" value="2"/>
</dbReference>
<reference evidence="4 5" key="1">
    <citation type="journal article" date="2019" name="Nat. Microbiol.">
        <title>Mediterranean grassland soil C-N compound turnover is dependent on rainfall and depth, and is mediated by genomically divergent microorganisms.</title>
        <authorList>
            <person name="Diamond S."/>
            <person name="Andeer P.F."/>
            <person name="Li Z."/>
            <person name="Crits-Christoph A."/>
            <person name="Burstein D."/>
            <person name="Anantharaman K."/>
            <person name="Lane K.R."/>
            <person name="Thomas B.C."/>
            <person name="Pan C."/>
            <person name="Northen T.R."/>
            <person name="Banfield J.F."/>
        </authorList>
    </citation>
    <scope>NUCLEOTIDE SEQUENCE [LARGE SCALE GENOMIC DNA]</scope>
    <source>
        <strain evidence="4">WS_8</strain>
    </source>
</reference>
<dbReference type="EMBL" id="VBOY01000017">
    <property type="protein sequence ID" value="TMQ68082.1"/>
    <property type="molecule type" value="Genomic_DNA"/>
</dbReference>
<dbReference type="PANTHER" id="PTHR43649">
    <property type="entry name" value="ARABINOSE-BINDING PROTEIN-RELATED"/>
    <property type="match status" value="1"/>
</dbReference>
<evidence type="ECO:0000313" key="5">
    <source>
        <dbReference type="Proteomes" id="UP000316609"/>
    </source>
</evidence>
<dbReference type="AlphaFoldDB" id="A0A538TWS9"/>
<evidence type="ECO:0000256" key="3">
    <source>
        <dbReference type="ARBA" id="ARBA00022729"/>
    </source>
</evidence>
<name>A0A538TWS9_UNCEI</name>
<organism evidence="4 5">
    <name type="scientific">Eiseniibacteriota bacterium</name>
    <dbReference type="NCBI Taxonomy" id="2212470"/>
    <lineage>
        <taxon>Bacteria</taxon>
        <taxon>Candidatus Eiseniibacteriota</taxon>
    </lineage>
</organism>
<sequence length="431" mass="48083">MRASAAGLLALVAVGLGGCASAVGHGVTLRFWAMGREGEVVQELMRDFERENPGVHVRVQQIPWSAAHEKLLTAFVGDATPDLAQLGNTWMAEFVALRSLERLDPWRERSTLSPASYFDGIWDTNVIDGALFGIPWYVDTRLLFYRRDLFERAGIARMPESWAAWRAALAAVKRRAGKRGYALFLPPNEYEPLLVLALSARSPLLRDQGTRGAFSEPPFRRAFDFYAGLYRDGLAPPLRNNEVANVYQEFARGYFAAYITGPWNLGEFERRLPPELQAAWATAPMPGPDGKASGVSLAGGSSLVVFRGSRHKAEALRVIEFLSRPEQQLRFYRLTGDLPARREAWRDTALTGNPRIRAFGEQLTRTASTPKVPEWELIANRLRDYAEQVVRGGAPADSTLAALDRDVAGILEKRRWLLARRHGEVHAESAR</sequence>
<dbReference type="PANTHER" id="PTHR43649:SF34">
    <property type="entry name" value="ABC TRANSPORTER PERIPLASMIC-BINDING PROTEIN YCJN-RELATED"/>
    <property type="match status" value="1"/>
</dbReference>
<gene>
    <name evidence="4" type="ORF">E6K78_02425</name>
</gene>
<keyword evidence="2" id="KW-0813">Transport</keyword>
<dbReference type="InterPro" id="IPR006059">
    <property type="entry name" value="SBP"/>
</dbReference>
<dbReference type="InterPro" id="IPR050490">
    <property type="entry name" value="Bact_solute-bd_prot1"/>
</dbReference>
<comment type="caution">
    <text evidence="4">The sequence shown here is derived from an EMBL/GenBank/DDBJ whole genome shotgun (WGS) entry which is preliminary data.</text>
</comment>
<dbReference type="CDD" id="cd14747">
    <property type="entry name" value="PBP2_MalE"/>
    <property type="match status" value="1"/>
</dbReference>